<reference evidence="7" key="1">
    <citation type="journal article" date="2020" name="Stud. Mycol.">
        <title>101 Dothideomycetes genomes: a test case for predicting lifestyles and emergence of pathogens.</title>
        <authorList>
            <person name="Haridas S."/>
            <person name="Albert R."/>
            <person name="Binder M."/>
            <person name="Bloem J."/>
            <person name="Labutti K."/>
            <person name="Salamov A."/>
            <person name="Andreopoulos B."/>
            <person name="Baker S."/>
            <person name="Barry K."/>
            <person name="Bills G."/>
            <person name="Bluhm B."/>
            <person name="Cannon C."/>
            <person name="Castanera R."/>
            <person name="Culley D."/>
            <person name="Daum C."/>
            <person name="Ezra D."/>
            <person name="Gonzalez J."/>
            <person name="Henrissat B."/>
            <person name="Kuo A."/>
            <person name="Liang C."/>
            <person name="Lipzen A."/>
            <person name="Lutzoni F."/>
            <person name="Magnuson J."/>
            <person name="Mondo S."/>
            <person name="Nolan M."/>
            <person name="Ohm R."/>
            <person name="Pangilinan J."/>
            <person name="Park H.-J."/>
            <person name="Ramirez L."/>
            <person name="Alfaro M."/>
            <person name="Sun H."/>
            <person name="Tritt A."/>
            <person name="Yoshinaga Y."/>
            <person name="Zwiers L.-H."/>
            <person name="Turgeon B."/>
            <person name="Goodwin S."/>
            <person name="Spatafora J."/>
            <person name="Crous P."/>
            <person name="Grigoriev I."/>
        </authorList>
    </citation>
    <scope>NUCLEOTIDE SEQUENCE</scope>
    <source>
        <strain evidence="7">CBS 133067</strain>
    </source>
</reference>
<evidence type="ECO:0000313" key="8">
    <source>
        <dbReference type="Proteomes" id="UP000799772"/>
    </source>
</evidence>
<dbReference type="OrthoDB" id="414175at2759"/>
<keyword evidence="8" id="KW-1185">Reference proteome</keyword>
<evidence type="ECO:0000256" key="1">
    <source>
        <dbReference type="ARBA" id="ARBA00004606"/>
    </source>
</evidence>
<dbReference type="Gene3D" id="3.90.550.50">
    <property type="match status" value="1"/>
</dbReference>
<dbReference type="EMBL" id="ML978121">
    <property type="protein sequence ID" value="KAF2103866.1"/>
    <property type="molecule type" value="Genomic_DNA"/>
</dbReference>
<dbReference type="InterPro" id="IPR026050">
    <property type="entry name" value="C1GALT1/C1GALT1_chp1"/>
</dbReference>
<name>A0A9P4ILR2_9PEZI</name>
<evidence type="ECO:0000256" key="2">
    <source>
        <dbReference type="ARBA" id="ARBA00006462"/>
    </source>
</evidence>
<evidence type="ECO:0008006" key="9">
    <source>
        <dbReference type="Google" id="ProtNLM"/>
    </source>
</evidence>
<gene>
    <name evidence="7" type="ORF">NA57DRAFT_62699</name>
</gene>
<proteinExistence type="inferred from homology"/>
<evidence type="ECO:0000313" key="7">
    <source>
        <dbReference type="EMBL" id="KAF2103866.1"/>
    </source>
</evidence>
<comment type="similarity">
    <text evidence="2">Belongs to the glycosyltransferase 31 family. Beta3-Gal-T subfamily.</text>
</comment>
<sequence length="417" mass="47756">MTFDCRRLSGASDVLLVIKTGATELFSKLPTHLLTTLTCVPDYLIFSDMDQFVGSLEIHDALASISDKWKIEDQYLSTLYPKLKEYQNKGLDLTDLSMEGAWELDKWKNVPMAIEAYKKYPDKKWFVFIDADSAILWSNLLLWLEKQDPNQRLYFGSPVYIGFTTFAHGGSGYVLSAAAAKMLVELEPENKEHWEKRTSEVCCGDQMLAEALQSGGVEITNLNPVIHGLTPRSVDYDEWHWCKAPVTWHHVTPAEVEELWTWEQDWLKEKGREVPILYSDLFYYYAGQQLITTVDPVTGAPLTSPERNRTNWDNLSGGREFIVTEEELASNVVGPFSSAEDCKNMCASQAECLQWKWRPGKCRLGHLPCLGRKPFAHWDRGNQDNTRDLTSGWMEEKIREYVEKLGECDMDRALNVQ</sequence>
<comment type="subcellular location">
    <subcellularLocation>
        <location evidence="1">Membrane</location>
        <topology evidence="1">Single-pass type II membrane protein</topology>
    </subcellularLocation>
</comment>
<dbReference type="PANTHER" id="PTHR23033">
    <property type="entry name" value="BETA1,3-GALACTOSYLTRANSFERASE"/>
    <property type="match status" value="1"/>
</dbReference>
<evidence type="ECO:0000256" key="3">
    <source>
        <dbReference type="ARBA" id="ARBA00022692"/>
    </source>
</evidence>
<organism evidence="7 8">
    <name type="scientific">Rhizodiscina lignyota</name>
    <dbReference type="NCBI Taxonomy" id="1504668"/>
    <lineage>
        <taxon>Eukaryota</taxon>
        <taxon>Fungi</taxon>
        <taxon>Dikarya</taxon>
        <taxon>Ascomycota</taxon>
        <taxon>Pezizomycotina</taxon>
        <taxon>Dothideomycetes</taxon>
        <taxon>Pleosporomycetidae</taxon>
        <taxon>Aulographales</taxon>
        <taxon>Rhizodiscinaceae</taxon>
        <taxon>Rhizodiscina</taxon>
    </lineage>
</organism>
<evidence type="ECO:0000256" key="4">
    <source>
        <dbReference type="ARBA" id="ARBA00022968"/>
    </source>
</evidence>
<comment type="caution">
    <text evidence="7">The sequence shown here is derived from an EMBL/GenBank/DDBJ whole genome shotgun (WGS) entry which is preliminary data.</text>
</comment>
<dbReference type="PANTHER" id="PTHR23033:SF47">
    <property type="entry name" value="APPLE DOMAIN-CONTAINING PROTEIN-RELATED"/>
    <property type="match status" value="1"/>
</dbReference>
<keyword evidence="4" id="KW-0735">Signal-anchor</keyword>
<protein>
    <recommendedName>
        <fullName evidence="9">Glycosyltransferase family 31 protein</fullName>
    </recommendedName>
</protein>
<keyword evidence="6" id="KW-0472">Membrane</keyword>
<keyword evidence="5" id="KW-1133">Transmembrane helix</keyword>
<dbReference type="AlphaFoldDB" id="A0A9P4ILR2"/>
<evidence type="ECO:0000256" key="6">
    <source>
        <dbReference type="ARBA" id="ARBA00023136"/>
    </source>
</evidence>
<dbReference type="Proteomes" id="UP000799772">
    <property type="component" value="Unassembled WGS sequence"/>
</dbReference>
<accession>A0A9P4ILR2</accession>
<dbReference type="GO" id="GO:0016020">
    <property type="term" value="C:membrane"/>
    <property type="evidence" value="ECO:0007669"/>
    <property type="project" value="UniProtKB-SubCell"/>
</dbReference>
<keyword evidence="3" id="KW-0812">Transmembrane</keyword>
<evidence type="ECO:0000256" key="5">
    <source>
        <dbReference type="ARBA" id="ARBA00022989"/>
    </source>
</evidence>